<name>A0ABP0JYL5_9DINO</name>
<comment type="caution">
    <text evidence="1">The sequence shown here is derived from an EMBL/GenBank/DDBJ whole genome shotgun (WGS) entry which is preliminary data.</text>
</comment>
<evidence type="ECO:0000313" key="1">
    <source>
        <dbReference type="EMBL" id="CAK9019442.1"/>
    </source>
</evidence>
<feature type="non-terminal residue" evidence="1">
    <location>
        <position position="128"/>
    </location>
</feature>
<sequence>MSSEDVGSVEGRAKLDLTSLHEAWEREQPIRQLLREKDAVLFSQNITESVKTTCYPHIKSLILPLLGQMAETTGAPLPLVEPLRGQLALLYKTFSRQEDDTQVIHDSWMLRKFLSFIKMKTRTHKPSK</sequence>
<accession>A0ABP0JYL5</accession>
<proteinExistence type="predicted"/>
<gene>
    <name evidence="1" type="ORF">CCMP2556_LOCUS13658</name>
</gene>
<reference evidence="1 2" key="1">
    <citation type="submission" date="2024-02" db="EMBL/GenBank/DDBJ databases">
        <authorList>
            <person name="Chen Y."/>
            <person name="Shah S."/>
            <person name="Dougan E. K."/>
            <person name="Thang M."/>
            <person name="Chan C."/>
        </authorList>
    </citation>
    <scope>NUCLEOTIDE SEQUENCE [LARGE SCALE GENOMIC DNA]</scope>
</reference>
<evidence type="ECO:0008006" key="3">
    <source>
        <dbReference type="Google" id="ProtNLM"/>
    </source>
</evidence>
<protein>
    <recommendedName>
        <fullName evidence="3">HEAT repeat-containing protein 1</fullName>
    </recommendedName>
</protein>
<dbReference type="EMBL" id="CAXAMN010006853">
    <property type="protein sequence ID" value="CAK9019442.1"/>
    <property type="molecule type" value="Genomic_DNA"/>
</dbReference>
<keyword evidence="2" id="KW-1185">Reference proteome</keyword>
<organism evidence="1 2">
    <name type="scientific">Durusdinium trenchii</name>
    <dbReference type="NCBI Taxonomy" id="1381693"/>
    <lineage>
        <taxon>Eukaryota</taxon>
        <taxon>Sar</taxon>
        <taxon>Alveolata</taxon>
        <taxon>Dinophyceae</taxon>
        <taxon>Suessiales</taxon>
        <taxon>Symbiodiniaceae</taxon>
        <taxon>Durusdinium</taxon>
    </lineage>
</organism>
<dbReference type="Proteomes" id="UP001642484">
    <property type="component" value="Unassembled WGS sequence"/>
</dbReference>
<evidence type="ECO:0000313" key="2">
    <source>
        <dbReference type="Proteomes" id="UP001642484"/>
    </source>
</evidence>